<name>A0A378UI79_BERDE</name>
<dbReference type="EMBL" id="UGQS01000002">
    <property type="protein sequence ID" value="STZ76860.1"/>
    <property type="molecule type" value="Genomic_DNA"/>
</dbReference>
<dbReference type="RefSeq" id="WP_066077190.1">
    <property type="nucleotide sequence ID" value="NZ_CP181246.1"/>
</dbReference>
<dbReference type="GO" id="GO:0008270">
    <property type="term" value="F:zinc ion binding"/>
    <property type="evidence" value="ECO:0007669"/>
    <property type="project" value="InterPro"/>
</dbReference>
<dbReference type="GO" id="GO:0004386">
    <property type="term" value="F:helicase activity"/>
    <property type="evidence" value="ECO:0007669"/>
    <property type="project" value="InterPro"/>
</dbReference>
<evidence type="ECO:0000256" key="2">
    <source>
        <dbReference type="ARBA" id="ARBA00022515"/>
    </source>
</evidence>
<evidence type="ECO:0000256" key="1">
    <source>
        <dbReference type="ARBA" id="ARBA00022478"/>
    </source>
</evidence>
<evidence type="ECO:0000256" key="3">
    <source>
        <dbReference type="ARBA" id="ARBA00022679"/>
    </source>
</evidence>
<dbReference type="Pfam" id="PF23639">
    <property type="entry name" value="DUF7146"/>
    <property type="match status" value="1"/>
</dbReference>
<evidence type="ECO:0000256" key="4">
    <source>
        <dbReference type="ARBA" id="ARBA00022695"/>
    </source>
</evidence>
<evidence type="ECO:0000256" key="5">
    <source>
        <dbReference type="ARBA" id="ARBA00022705"/>
    </source>
</evidence>
<dbReference type="Pfam" id="PF13362">
    <property type="entry name" value="Toprim_3"/>
    <property type="match status" value="1"/>
</dbReference>
<dbReference type="InterPro" id="IPR036977">
    <property type="entry name" value="DNA_primase_Znf_CHC2"/>
</dbReference>
<dbReference type="InterPro" id="IPR055570">
    <property type="entry name" value="DUF7146"/>
</dbReference>
<dbReference type="InterPro" id="IPR006171">
    <property type="entry name" value="TOPRIM_dom"/>
</dbReference>
<reference evidence="8 9" key="1">
    <citation type="submission" date="2018-06" db="EMBL/GenBank/DDBJ databases">
        <authorList>
            <consortium name="Pathogen Informatics"/>
            <person name="Doyle S."/>
        </authorList>
    </citation>
    <scope>NUCLEOTIDE SEQUENCE [LARGE SCALE GENOMIC DNA]</scope>
    <source>
        <strain evidence="8 9">NCTC10295</strain>
    </source>
</reference>
<evidence type="ECO:0000256" key="6">
    <source>
        <dbReference type="ARBA" id="ARBA00023163"/>
    </source>
</evidence>
<organism evidence="8 9">
    <name type="scientific">Bergeriella denitrificans</name>
    <name type="common">Neisseria denitrificans</name>
    <dbReference type="NCBI Taxonomy" id="494"/>
    <lineage>
        <taxon>Bacteria</taxon>
        <taxon>Pseudomonadati</taxon>
        <taxon>Pseudomonadota</taxon>
        <taxon>Betaproteobacteria</taxon>
        <taxon>Neisseriales</taxon>
        <taxon>Neisseriaceae</taxon>
        <taxon>Bergeriella</taxon>
    </lineage>
</organism>
<dbReference type="Gene3D" id="3.90.580.10">
    <property type="entry name" value="Zinc finger, CHC2-type domain"/>
    <property type="match status" value="1"/>
</dbReference>
<keyword evidence="2" id="KW-0639">Primosome</keyword>
<dbReference type="GO" id="GO:0016779">
    <property type="term" value="F:nucleotidyltransferase activity"/>
    <property type="evidence" value="ECO:0007669"/>
    <property type="project" value="UniProtKB-KW"/>
</dbReference>
<keyword evidence="6" id="KW-0804">Transcription</keyword>
<accession>A0A378UI79</accession>
<dbReference type="AlphaFoldDB" id="A0A378UI79"/>
<dbReference type="GO" id="GO:1990077">
    <property type="term" value="C:primosome complex"/>
    <property type="evidence" value="ECO:0007669"/>
    <property type="project" value="UniProtKB-KW"/>
</dbReference>
<keyword evidence="4" id="KW-0548">Nucleotidyltransferase</keyword>
<proteinExistence type="predicted"/>
<evidence type="ECO:0000259" key="7">
    <source>
        <dbReference type="SMART" id="SM00778"/>
    </source>
</evidence>
<dbReference type="InterPro" id="IPR013237">
    <property type="entry name" value="Phage_T7_Gp4_N"/>
</dbReference>
<evidence type="ECO:0000313" key="8">
    <source>
        <dbReference type="EMBL" id="STZ76860.1"/>
    </source>
</evidence>
<dbReference type="Proteomes" id="UP000254651">
    <property type="component" value="Unassembled WGS sequence"/>
</dbReference>
<dbReference type="SUPFAM" id="SSF57783">
    <property type="entry name" value="Zinc beta-ribbon"/>
    <property type="match status" value="1"/>
</dbReference>
<dbReference type="Pfam" id="PF08273">
    <property type="entry name" value="Zn_Ribbon_Prim"/>
    <property type="match status" value="1"/>
</dbReference>
<gene>
    <name evidence="8" type="ORF">NCTC10295_01648</name>
</gene>
<keyword evidence="1" id="KW-0240">DNA-directed RNA polymerase</keyword>
<dbReference type="SMART" id="SM00778">
    <property type="entry name" value="Prim_Zn_Ribbon"/>
    <property type="match status" value="1"/>
</dbReference>
<dbReference type="GO" id="GO:0000428">
    <property type="term" value="C:DNA-directed RNA polymerase complex"/>
    <property type="evidence" value="ECO:0007669"/>
    <property type="project" value="UniProtKB-KW"/>
</dbReference>
<dbReference type="GO" id="GO:0006269">
    <property type="term" value="P:DNA replication, synthesis of primer"/>
    <property type="evidence" value="ECO:0007669"/>
    <property type="project" value="UniProtKB-KW"/>
</dbReference>
<evidence type="ECO:0000313" key="9">
    <source>
        <dbReference type="Proteomes" id="UP000254651"/>
    </source>
</evidence>
<feature type="domain" description="DNA primase/helicase Gp4 N-terminal Bacteriophage T7-like" evidence="7">
    <location>
        <begin position="32"/>
        <end position="68"/>
    </location>
</feature>
<dbReference type="GO" id="GO:0003677">
    <property type="term" value="F:DNA binding"/>
    <property type="evidence" value="ECO:0007669"/>
    <property type="project" value="InterPro"/>
</dbReference>
<protein>
    <submittedName>
        <fullName evidence="8">Putative prophage DNA primase</fullName>
    </submittedName>
</protein>
<keyword evidence="9" id="KW-1185">Reference proteome</keyword>
<sequence length="369" mass="40974">MNHTSEQIKEAARYRWRGILQQMGIPARALTGKHTACPVCGGKDRFRFDDQEGRGTFICGQHGAGDGIRLIMDLHQCNFQTALSRLAACLGMAAHTPPEYQPPKHEPKQEPPEKDKAAKLAALWHEAKPVKQGDPVYSYLQGRGLAMAEPPQNIRYHETLPYWVETSNGWQIHTRAPAMLAAIHNTAGELQGLHLTYLKPCYAKPHGDNGNHIPSYTKLNIRHPDTGEPLPAKKMQSRISGSTKGAAVQLYPLAEAEPRRLLVCEGIETALAARELFPDYPVWACLNAGNLAAFQIPPEVTELLIVADHDTPRPVGFKAAHDLAVRAIKSGVRAGIWQPETQGYDALDELERRKRPAYHTMQHLRESKA</sequence>
<keyword evidence="5" id="KW-0235">DNA replication</keyword>
<keyword evidence="3" id="KW-0808">Transferase</keyword>